<dbReference type="Pfam" id="PF17753">
    <property type="entry name" value="Ig_mannosidase"/>
    <property type="match status" value="1"/>
</dbReference>
<dbReference type="InterPro" id="IPR013783">
    <property type="entry name" value="Ig-like_fold"/>
</dbReference>
<evidence type="ECO:0000256" key="6">
    <source>
        <dbReference type="ARBA" id="ARBA00022525"/>
    </source>
</evidence>
<comment type="similarity">
    <text evidence="12">Belongs to the glycosyl hydrolase 2 family. Beta-mannosidase B subfamily.</text>
</comment>
<dbReference type="PANTHER" id="PTHR43730">
    <property type="entry name" value="BETA-MANNOSIDASE"/>
    <property type="match status" value="1"/>
</dbReference>
<evidence type="ECO:0000259" key="17">
    <source>
        <dbReference type="Pfam" id="PF17786"/>
    </source>
</evidence>
<evidence type="ECO:0000256" key="10">
    <source>
        <dbReference type="ARBA" id="ARBA00023295"/>
    </source>
</evidence>
<evidence type="ECO:0000259" key="18">
    <source>
        <dbReference type="Pfam" id="PF22666"/>
    </source>
</evidence>
<dbReference type="Gene3D" id="2.60.40.10">
    <property type="entry name" value="Immunoglobulins"/>
    <property type="match status" value="2"/>
</dbReference>
<gene>
    <name evidence="19" type="ORF">FOB60_003297</name>
</gene>
<evidence type="ECO:0000256" key="13">
    <source>
        <dbReference type="ARBA" id="ARBA00041069"/>
    </source>
</evidence>
<dbReference type="Pfam" id="PF17786">
    <property type="entry name" value="Mannosidase_ig"/>
    <property type="match status" value="1"/>
</dbReference>
<evidence type="ECO:0000256" key="11">
    <source>
        <dbReference type="ARBA" id="ARBA00023326"/>
    </source>
</evidence>
<dbReference type="Gene3D" id="3.20.20.80">
    <property type="entry name" value="Glycosidases"/>
    <property type="match status" value="1"/>
</dbReference>
<evidence type="ECO:0000259" key="15">
    <source>
        <dbReference type="Pfam" id="PF00703"/>
    </source>
</evidence>
<dbReference type="InterPro" id="IPR041625">
    <property type="entry name" value="Beta-mannosidase_Ig"/>
</dbReference>
<keyword evidence="7 19" id="KW-0378">Hydrolase</keyword>
<keyword evidence="11" id="KW-0624">Polysaccharide degradation</keyword>
<reference evidence="19" key="1">
    <citation type="submission" date="2020-03" db="EMBL/GenBank/DDBJ databases">
        <title>FDA dAtabase for Regulatory Grade micrObial Sequences (FDA-ARGOS): Supporting development and validation of Infectious Disease Dx tests.</title>
        <authorList>
            <person name="Campos J."/>
            <person name="Goldberg B."/>
            <person name="Tallon L."/>
            <person name="Sadzewicz L."/>
            <person name="Vavikolanu K."/>
            <person name="Mehta A."/>
            <person name="Aluvathingal J."/>
            <person name="Nadendla S."/>
            <person name="Nandy P."/>
            <person name="Geyer C."/>
            <person name="Yan Y."/>
            <person name="Sichtig H."/>
        </authorList>
    </citation>
    <scope>NUCLEOTIDE SEQUENCE [LARGE SCALE GENOMIC DNA]</scope>
    <source>
        <strain evidence="19">FDAARGOS_652</strain>
    </source>
</reference>
<dbReference type="InterPro" id="IPR006102">
    <property type="entry name" value="Ig-like_GH2"/>
</dbReference>
<evidence type="ECO:0000313" key="20">
    <source>
        <dbReference type="Proteomes" id="UP000590412"/>
    </source>
</evidence>
<feature type="domain" description="Beta-mannosidase Ig-fold" evidence="16">
    <location>
        <begin position="766"/>
        <end position="816"/>
    </location>
</feature>
<evidence type="ECO:0000259" key="16">
    <source>
        <dbReference type="Pfam" id="PF17753"/>
    </source>
</evidence>
<evidence type="ECO:0000256" key="2">
    <source>
        <dbReference type="ARBA" id="ARBA00004613"/>
    </source>
</evidence>
<evidence type="ECO:0000256" key="5">
    <source>
        <dbReference type="ARBA" id="ARBA00012754"/>
    </source>
</evidence>
<evidence type="ECO:0000256" key="9">
    <source>
        <dbReference type="ARBA" id="ARBA00023277"/>
    </source>
</evidence>
<dbReference type="InterPro" id="IPR050887">
    <property type="entry name" value="Beta-mannosidase_GH2"/>
</dbReference>
<accession>A0A8X7NKD3</accession>
<name>A0A8X7NKD3_CANPA</name>
<comment type="catalytic activity">
    <reaction evidence="1">
        <text>Hydrolysis of terminal, non-reducing beta-D-mannose residues in beta-D-mannosides.</text>
        <dbReference type="EC" id="3.2.1.25"/>
    </reaction>
</comment>
<dbReference type="PANTHER" id="PTHR43730:SF1">
    <property type="entry name" value="BETA-MANNOSIDASE"/>
    <property type="match status" value="1"/>
</dbReference>
<keyword evidence="6" id="KW-0964">Secreted</keyword>
<dbReference type="InterPro" id="IPR041447">
    <property type="entry name" value="Mannosidase_ig"/>
</dbReference>
<evidence type="ECO:0000256" key="12">
    <source>
        <dbReference type="ARBA" id="ARBA00038429"/>
    </source>
</evidence>
<evidence type="ECO:0000256" key="4">
    <source>
        <dbReference type="ARBA" id="ARBA00011738"/>
    </source>
</evidence>
<comment type="subcellular location">
    <subcellularLocation>
        <location evidence="2">Secreted</location>
    </subcellularLocation>
</comment>
<dbReference type="SUPFAM" id="SSF51445">
    <property type="entry name" value="(Trans)glycosidases"/>
    <property type="match status" value="1"/>
</dbReference>
<dbReference type="AlphaFoldDB" id="A0A8X7NKD3"/>
<dbReference type="GO" id="GO:0005576">
    <property type="term" value="C:extracellular region"/>
    <property type="evidence" value="ECO:0007669"/>
    <property type="project" value="UniProtKB-SubCell"/>
</dbReference>
<protein>
    <recommendedName>
        <fullName evidence="13">Beta-mannosidase B</fullName>
        <ecNumber evidence="5">3.2.1.25</ecNumber>
    </recommendedName>
    <alternativeName>
        <fullName evidence="14">Mannanase B</fullName>
    </alternativeName>
</protein>
<dbReference type="EC" id="3.2.1.25" evidence="5"/>
<evidence type="ECO:0000256" key="7">
    <source>
        <dbReference type="ARBA" id="ARBA00022801"/>
    </source>
</evidence>
<dbReference type="Gene3D" id="2.60.120.260">
    <property type="entry name" value="Galactose-binding domain-like"/>
    <property type="match status" value="1"/>
</dbReference>
<feature type="domain" description="Mannosidase Ig/CBM-like" evidence="17">
    <location>
        <begin position="677"/>
        <end position="747"/>
    </location>
</feature>
<dbReference type="InterPro" id="IPR017853">
    <property type="entry name" value="GH"/>
</dbReference>
<evidence type="ECO:0000256" key="14">
    <source>
        <dbReference type="ARBA" id="ARBA00041614"/>
    </source>
</evidence>
<dbReference type="InterPro" id="IPR008979">
    <property type="entry name" value="Galactose-bd-like_sf"/>
</dbReference>
<keyword evidence="8" id="KW-0325">Glycoprotein</keyword>
<dbReference type="EMBL" id="JABWAB010000004">
    <property type="protein sequence ID" value="KAF6053041.1"/>
    <property type="molecule type" value="Genomic_DNA"/>
</dbReference>
<dbReference type="InterPro" id="IPR036156">
    <property type="entry name" value="Beta-gal/glucu_dom_sf"/>
</dbReference>
<dbReference type="OrthoDB" id="2866996at2759"/>
<dbReference type="FunFam" id="3.20.20.80:FF:000050">
    <property type="entry name" value="Beta-mannosidase B"/>
    <property type="match status" value="1"/>
</dbReference>
<dbReference type="SUPFAM" id="SSF49785">
    <property type="entry name" value="Galactose-binding domain-like"/>
    <property type="match status" value="1"/>
</dbReference>
<proteinExistence type="inferred from homology"/>
<comment type="subunit">
    <text evidence="4">Homodimer.</text>
</comment>
<keyword evidence="9" id="KW-0119">Carbohydrate metabolism</keyword>
<keyword evidence="10" id="KW-0326">Glycosidase</keyword>
<evidence type="ECO:0000256" key="3">
    <source>
        <dbReference type="ARBA" id="ARBA00004740"/>
    </source>
</evidence>
<evidence type="ECO:0000256" key="8">
    <source>
        <dbReference type="ARBA" id="ARBA00023180"/>
    </source>
</evidence>
<dbReference type="Pfam" id="PF22666">
    <property type="entry name" value="Glyco_hydro_2_N2"/>
    <property type="match status" value="1"/>
</dbReference>
<sequence>MSVLTNWTFRQVSIQQQHVCTPWEDNTWYNATPQQQSHQIHVDLIYNDLIPDPFVNDNELNVSWISELTWEYRCLFGVPVPQEQQEAYLLFDQLDTEAEVMLNNDVILHSTDAFQRYKVFVNLSVENELVLRLKTGVELGKSLEEDNGHRECWNGDCSRVYVRKPQFQYGWDWGPKLITCGFNKVELVAKNYVDDLFVRFQLNDELDAAHVWFEIESILFTSVKKAQIEISLDEVAIGVIEMDQVESEMNVSYVLEKVQLWYPIKHGKPNLYKIKLFFDDELMVTKSVGFRKVELVTVADEYGSSFYFKINNKPIQMVGSNWIPSHSFISKVTKQDYQDYIELVIDSNQNMIRVWGGGQYEQSEFYQLCDEYGILVWQDFMFACGIYPNVPIHKQVEKEVQDQIRRLRNFSSIVIYTGNNEDYQIADALKLNKNNASQFPAKSIYEETIPSVLIAMANQVVYRFGSPYSDNIHSSYDLKFGDSHQWDVWHGKVLPYQSWRQLSARFVSEFGMLSLPSYSTLSKYITNEDQLRPDSKMIDFHTKPTNKENLAHYVWFNFNKPKLLLLHDWIYLTQLMQSEAISLAFRYWRRNWDKYQCGGVLVWQLNDCWPSISWSVVDFEKVPKLSYYGMKRELSDVSVGGCKIEQESVDEAPFAGQTVLQEPIVKLDVWAFGNDGNLTLSIEFYSSDGEYIDEYKQSGIVLEENKVNAIMTGAIFDHLKKTTIVNIKLSKDSEIIARSSDWPQPLKTLNWGKLTSKLHIEVEHIGNGKFVLSSNKPVKGLQLYFDDTDCNYRFSDNGIDLFPGDPQVIQVIHLLEEDVGKIRYRYLSW</sequence>
<evidence type="ECO:0000256" key="1">
    <source>
        <dbReference type="ARBA" id="ARBA00000829"/>
    </source>
</evidence>
<dbReference type="Pfam" id="PF00703">
    <property type="entry name" value="Glyco_hydro_2"/>
    <property type="match status" value="1"/>
</dbReference>
<dbReference type="InterPro" id="IPR054593">
    <property type="entry name" value="Beta-mannosidase-like_N2"/>
</dbReference>
<dbReference type="Proteomes" id="UP000590412">
    <property type="component" value="Unassembled WGS sequence"/>
</dbReference>
<dbReference type="GO" id="GO:0000272">
    <property type="term" value="P:polysaccharide catabolic process"/>
    <property type="evidence" value="ECO:0007669"/>
    <property type="project" value="UniProtKB-KW"/>
</dbReference>
<dbReference type="GO" id="GO:0004567">
    <property type="term" value="F:beta-mannosidase activity"/>
    <property type="evidence" value="ECO:0007669"/>
    <property type="project" value="UniProtKB-EC"/>
</dbReference>
<comment type="pathway">
    <text evidence="3">Glycan metabolism; N-glycan degradation.</text>
</comment>
<organism evidence="19 20">
    <name type="scientific">Candida parapsilosis</name>
    <name type="common">Yeast</name>
    <dbReference type="NCBI Taxonomy" id="5480"/>
    <lineage>
        <taxon>Eukaryota</taxon>
        <taxon>Fungi</taxon>
        <taxon>Dikarya</taxon>
        <taxon>Ascomycota</taxon>
        <taxon>Saccharomycotina</taxon>
        <taxon>Pichiomycetes</taxon>
        <taxon>Debaryomycetaceae</taxon>
        <taxon>Candida/Lodderomyces clade</taxon>
        <taxon>Candida</taxon>
    </lineage>
</organism>
<comment type="caution">
    <text evidence="19">The sequence shown here is derived from an EMBL/GenBank/DDBJ whole genome shotgun (WGS) entry which is preliminary data.</text>
</comment>
<evidence type="ECO:0000313" key="19">
    <source>
        <dbReference type="EMBL" id="KAF6053041.1"/>
    </source>
</evidence>
<feature type="domain" description="Glycoside hydrolase family 2 immunoglobulin-like beta-sandwich" evidence="15">
    <location>
        <begin position="192"/>
        <end position="291"/>
    </location>
</feature>
<dbReference type="SUPFAM" id="SSF49303">
    <property type="entry name" value="beta-Galactosidase/glucuronidase domain"/>
    <property type="match status" value="2"/>
</dbReference>
<dbReference type="GO" id="GO:0006516">
    <property type="term" value="P:glycoprotein catabolic process"/>
    <property type="evidence" value="ECO:0007669"/>
    <property type="project" value="TreeGrafter"/>
</dbReference>
<feature type="domain" description="Beta-mannosidase-like galactose-binding" evidence="18">
    <location>
        <begin position="7"/>
        <end position="182"/>
    </location>
</feature>